<evidence type="ECO:0000313" key="3">
    <source>
        <dbReference type="Proteomes" id="UP000637643"/>
    </source>
</evidence>
<dbReference type="SMART" id="SM00530">
    <property type="entry name" value="HTH_XRE"/>
    <property type="match status" value="1"/>
</dbReference>
<dbReference type="Proteomes" id="UP000637643">
    <property type="component" value="Unassembled WGS sequence"/>
</dbReference>
<reference evidence="2" key="1">
    <citation type="journal article" date="2014" name="Int. J. Syst. Evol. Microbiol.">
        <title>Complete genome sequence of Corynebacterium casei LMG S-19264T (=DSM 44701T), isolated from a smear-ripened cheese.</title>
        <authorList>
            <consortium name="US DOE Joint Genome Institute (JGI-PGF)"/>
            <person name="Walter F."/>
            <person name="Albersmeier A."/>
            <person name="Kalinowski J."/>
            <person name="Ruckert C."/>
        </authorList>
    </citation>
    <scope>NUCLEOTIDE SEQUENCE</scope>
    <source>
        <strain evidence="2">CGMCC 1.16134</strain>
    </source>
</reference>
<dbReference type="CDD" id="cd00093">
    <property type="entry name" value="HTH_XRE"/>
    <property type="match status" value="1"/>
</dbReference>
<dbReference type="SUPFAM" id="SSF47413">
    <property type="entry name" value="lambda repressor-like DNA-binding domains"/>
    <property type="match status" value="1"/>
</dbReference>
<dbReference type="EMBL" id="BMKR01000006">
    <property type="protein sequence ID" value="GGF73312.1"/>
    <property type="molecule type" value="Genomic_DNA"/>
</dbReference>
<evidence type="ECO:0000313" key="2">
    <source>
        <dbReference type="EMBL" id="GGF73312.1"/>
    </source>
</evidence>
<dbReference type="Gene3D" id="1.10.260.40">
    <property type="entry name" value="lambda repressor-like DNA-binding domains"/>
    <property type="match status" value="1"/>
</dbReference>
<protein>
    <recommendedName>
        <fullName evidence="1">HTH cro/C1-type domain-containing protein</fullName>
    </recommendedName>
</protein>
<name>A0A917FDK8_9BACL</name>
<feature type="domain" description="HTH cro/C1-type" evidence="1">
    <location>
        <begin position="7"/>
        <end position="61"/>
    </location>
</feature>
<gene>
    <name evidence="2" type="ORF">GCM10010912_18160</name>
</gene>
<dbReference type="Pfam" id="PF13560">
    <property type="entry name" value="HTH_31"/>
    <property type="match status" value="1"/>
</dbReference>
<keyword evidence="3" id="KW-1185">Reference proteome</keyword>
<dbReference type="GO" id="GO:0003677">
    <property type="term" value="F:DNA binding"/>
    <property type="evidence" value="ECO:0007669"/>
    <property type="project" value="InterPro"/>
</dbReference>
<dbReference type="AlphaFoldDB" id="A0A917FDK8"/>
<evidence type="ECO:0000259" key="1">
    <source>
        <dbReference type="PROSITE" id="PS50943"/>
    </source>
</evidence>
<proteinExistence type="predicted"/>
<dbReference type="PROSITE" id="PS50943">
    <property type="entry name" value="HTH_CROC1"/>
    <property type="match status" value="1"/>
</dbReference>
<dbReference type="InterPro" id="IPR010982">
    <property type="entry name" value="Lambda_DNA-bd_dom_sf"/>
</dbReference>
<sequence length="146" mass="16632">MSLGTRIRQRRKQLGLSQINIAEQLKMGRSNFGHIENDRVIPSSTDLDKIADILKTTPNVLLGKTTSEDLVTPPNWATSKDIADFKKMLENDQPVMFDGVPIEGEKRQRVMDILSGLFWEAKEINKITYGKNKRTRKNDTSDKSKE</sequence>
<comment type="caution">
    <text evidence="2">The sequence shown here is derived from an EMBL/GenBank/DDBJ whole genome shotgun (WGS) entry which is preliminary data.</text>
</comment>
<dbReference type="RefSeq" id="WP_189024037.1">
    <property type="nucleotide sequence ID" value="NZ_BMKR01000006.1"/>
</dbReference>
<organism evidence="2 3">
    <name type="scientific">Paenibacillus albidus</name>
    <dbReference type="NCBI Taxonomy" id="2041023"/>
    <lineage>
        <taxon>Bacteria</taxon>
        <taxon>Bacillati</taxon>
        <taxon>Bacillota</taxon>
        <taxon>Bacilli</taxon>
        <taxon>Bacillales</taxon>
        <taxon>Paenibacillaceae</taxon>
        <taxon>Paenibacillus</taxon>
    </lineage>
</organism>
<reference evidence="2" key="2">
    <citation type="submission" date="2020-09" db="EMBL/GenBank/DDBJ databases">
        <authorList>
            <person name="Sun Q."/>
            <person name="Zhou Y."/>
        </authorList>
    </citation>
    <scope>NUCLEOTIDE SEQUENCE</scope>
    <source>
        <strain evidence="2">CGMCC 1.16134</strain>
    </source>
</reference>
<accession>A0A917FDK8</accession>
<dbReference type="InterPro" id="IPR001387">
    <property type="entry name" value="Cro/C1-type_HTH"/>
</dbReference>